<keyword evidence="1" id="KW-0812">Transmembrane</keyword>
<comment type="caution">
    <text evidence="2">The sequence shown here is derived from an EMBL/GenBank/DDBJ whole genome shotgun (WGS) entry which is preliminary data.</text>
</comment>
<feature type="transmembrane region" description="Helical" evidence="1">
    <location>
        <begin position="66"/>
        <end position="87"/>
    </location>
</feature>
<organism evidence="2 3">
    <name type="scientific">Sphingobium jiangsuense</name>
    <dbReference type="NCBI Taxonomy" id="870476"/>
    <lineage>
        <taxon>Bacteria</taxon>
        <taxon>Pseudomonadati</taxon>
        <taxon>Pseudomonadota</taxon>
        <taxon>Alphaproteobacteria</taxon>
        <taxon>Sphingomonadales</taxon>
        <taxon>Sphingomonadaceae</taxon>
        <taxon>Sphingobium</taxon>
    </lineage>
</organism>
<keyword evidence="1" id="KW-1133">Transmembrane helix</keyword>
<sequence length="88" mass="9148">MPLQSAATAADIAKEMPAAARPAKAGYQAGGSIGALHETLEQRLAAEARLAAPAQPVHWSERAVSLLSRALGPVLLIAGYFVVARLLF</sequence>
<proteinExistence type="predicted"/>
<evidence type="ECO:0000313" key="2">
    <source>
        <dbReference type="EMBL" id="MBB3924867.1"/>
    </source>
</evidence>
<dbReference type="Proteomes" id="UP000571950">
    <property type="component" value="Unassembled WGS sequence"/>
</dbReference>
<evidence type="ECO:0000256" key="1">
    <source>
        <dbReference type="SAM" id="Phobius"/>
    </source>
</evidence>
<dbReference type="EMBL" id="JACIDT010000002">
    <property type="protein sequence ID" value="MBB3924867.1"/>
    <property type="molecule type" value="Genomic_DNA"/>
</dbReference>
<protein>
    <submittedName>
        <fullName evidence="2">Uncharacterized protein</fullName>
    </submittedName>
</protein>
<keyword evidence="1" id="KW-0472">Membrane</keyword>
<evidence type="ECO:0000313" key="3">
    <source>
        <dbReference type="Proteomes" id="UP000571950"/>
    </source>
</evidence>
<reference evidence="2 3" key="1">
    <citation type="submission" date="2020-08" db="EMBL/GenBank/DDBJ databases">
        <title>Genomic Encyclopedia of Type Strains, Phase IV (KMG-IV): sequencing the most valuable type-strain genomes for metagenomic binning, comparative biology and taxonomic classification.</title>
        <authorList>
            <person name="Goeker M."/>
        </authorList>
    </citation>
    <scope>NUCLEOTIDE SEQUENCE [LARGE SCALE GENOMIC DNA]</scope>
    <source>
        <strain evidence="2 3">DSM 26189</strain>
    </source>
</reference>
<accession>A0A7W6FNT4</accession>
<dbReference type="RefSeq" id="WP_188070444.1">
    <property type="nucleotide sequence ID" value="NZ_BSPS01000036.1"/>
</dbReference>
<name>A0A7W6FNT4_9SPHN</name>
<gene>
    <name evidence="2" type="ORF">GGR43_000568</name>
</gene>
<dbReference type="AlphaFoldDB" id="A0A7W6FNT4"/>
<keyword evidence="3" id="KW-1185">Reference proteome</keyword>